<dbReference type="InterPro" id="IPR015886">
    <property type="entry name" value="H2TH_FPG"/>
</dbReference>
<keyword evidence="8 15" id="KW-0862">Zinc</keyword>
<dbReference type="FunFam" id="1.10.8.50:FF:000003">
    <property type="entry name" value="Formamidopyrimidine-DNA glycosylase"/>
    <property type="match status" value="1"/>
</dbReference>
<dbReference type="PANTHER" id="PTHR22993:SF9">
    <property type="entry name" value="FORMAMIDOPYRIMIDINE-DNA GLYCOSYLASE"/>
    <property type="match status" value="1"/>
</dbReference>
<accession>A0A4Z0GQ25</accession>
<dbReference type="InterPro" id="IPR035937">
    <property type="entry name" value="FPG_N"/>
</dbReference>
<evidence type="ECO:0000259" key="17">
    <source>
        <dbReference type="PROSITE" id="PS51068"/>
    </source>
</evidence>
<evidence type="ECO:0000256" key="7">
    <source>
        <dbReference type="ARBA" id="ARBA00022801"/>
    </source>
</evidence>
<dbReference type="InterPro" id="IPR000214">
    <property type="entry name" value="Znf_DNA_glyclase/AP_lyase"/>
</dbReference>
<evidence type="ECO:0000313" key="19">
    <source>
        <dbReference type="Proteomes" id="UP000298347"/>
    </source>
</evidence>
<keyword evidence="9 15" id="KW-0238">DNA-binding</keyword>
<dbReference type="SUPFAM" id="SSF57716">
    <property type="entry name" value="Glucocorticoid receptor-like (DNA-binding domain)"/>
    <property type="match status" value="1"/>
</dbReference>
<keyword evidence="7 15" id="KW-0378">Hydrolase</keyword>
<evidence type="ECO:0000256" key="4">
    <source>
        <dbReference type="ARBA" id="ARBA00022723"/>
    </source>
</evidence>
<evidence type="ECO:0000256" key="12">
    <source>
        <dbReference type="ARBA" id="ARBA00023268"/>
    </source>
</evidence>
<feature type="active site" description="Proton donor; for delta-elimination activity" evidence="15">
    <location>
        <position position="264"/>
    </location>
</feature>
<keyword evidence="6 15" id="KW-0863">Zinc-finger</keyword>
<keyword evidence="12 15" id="KW-0511">Multifunctional enzyme</keyword>
<dbReference type="PROSITE" id="PS01242">
    <property type="entry name" value="ZF_FPG_1"/>
    <property type="match status" value="1"/>
</dbReference>
<evidence type="ECO:0000313" key="18">
    <source>
        <dbReference type="EMBL" id="TGA99276.1"/>
    </source>
</evidence>
<dbReference type="CDD" id="cd08966">
    <property type="entry name" value="EcFpg-like_N"/>
    <property type="match status" value="1"/>
</dbReference>
<comment type="cofactor">
    <cofactor evidence="15">
        <name>Zn(2+)</name>
        <dbReference type="ChEBI" id="CHEBI:29105"/>
    </cofactor>
    <text evidence="15">Binds 1 zinc ion per subunit.</text>
</comment>
<dbReference type="Pfam" id="PF06827">
    <property type="entry name" value="zf-FPG_IleRS"/>
    <property type="match status" value="1"/>
</dbReference>
<dbReference type="EMBL" id="SRJD01000004">
    <property type="protein sequence ID" value="TGA99276.1"/>
    <property type="molecule type" value="Genomic_DNA"/>
</dbReference>
<dbReference type="Gene3D" id="3.20.190.10">
    <property type="entry name" value="MutM-like, N-terminal"/>
    <property type="match status" value="1"/>
</dbReference>
<feature type="active site" description="Schiff-base intermediate with DNA" evidence="15">
    <location>
        <position position="2"/>
    </location>
</feature>
<proteinExistence type="inferred from homology"/>
<name>A0A4Z0GQ25_9BACL</name>
<dbReference type="GO" id="GO:0003684">
    <property type="term" value="F:damaged DNA binding"/>
    <property type="evidence" value="ECO:0007669"/>
    <property type="project" value="InterPro"/>
</dbReference>
<evidence type="ECO:0000256" key="10">
    <source>
        <dbReference type="ARBA" id="ARBA00023204"/>
    </source>
</evidence>
<comment type="catalytic activity">
    <reaction evidence="14 15">
        <text>2'-deoxyribonucleotide-(2'-deoxyribose 5'-phosphate)-2'-deoxyribonucleotide-DNA = a 3'-end 2'-deoxyribonucleotide-(2,3-dehydro-2,3-deoxyribose 5'-phosphate)-DNA + a 5'-end 5'-phospho-2'-deoxyribonucleoside-DNA + H(+)</text>
        <dbReference type="Rhea" id="RHEA:66592"/>
        <dbReference type="Rhea" id="RHEA-COMP:13180"/>
        <dbReference type="Rhea" id="RHEA-COMP:16897"/>
        <dbReference type="Rhea" id="RHEA-COMP:17067"/>
        <dbReference type="ChEBI" id="CHEBI:15378"/>
        <dbReference type="ChEBI" id="CHEBI:136412"/>
        <dbReference type="ChEBI" id="CHEBI:157695"/>
        <dbReference type="ChEBI" id="CHEBI:167181"/>
        <dbReference type="EC" id="4.2.99.18"/>
    </reaction>
</comment>
<feature type="domain" description="Formamidopyrimidine-DNA glycosylase catalytic" evidence="17">
    <location>
        <begin position="2"/>
        <end position="115"/>
    </location>
</feature>
<keyword evidence="11 15" id="KW-0456">Lyase</keyword>
<evidence type="ECO:0000256" key="5">
    <source>
        <dbReference type="ARBA" id="ARBA00022763"/>
    </source>
</evidence>
<dbReference type="EC" id="3.2.2.23" evidence="15"/>
<dbReference type="Gene3D" id="1.10.8.50">
    <property type="match status" value="1"/>
</dbReference>
<reference evidence="18 19" key="1">
    <citation type="journal article" date="2015" name="Int. J. Syst. Evol. Microbiol.">
        <title>Sporolactobacillus shoreae sp. nov. and Sporolactobacillus spathodeae sp. nov., two spore-forming lactic acid bacteria isolated from tree barks in Thailand.</title>
        <authorList>
            <person name="Thamacharoensuk T."/>
            <person name="Kitahara M."/>
            <person name="Ohkuma M."/>
            <person name="Thongchul N."/>
            <person name="Tanasupawat S."/>
        </authorList>
    </citation>
    <scope>NUCLEOTIDE SEQUENCE [LARGE SCALE GENOMIC DNA]</scope>
    <source>
        <strain evidence="18 19">BK92</strain>
    </source>
</reference>
<dbReference type="SMART" id="SM01232">
    <property type="entry name" value="H2TH"/>
    <property type="match status" value="1"/>
</dbReference>
<evidence type="ECO:0000256" key="3">
    <source>
        <dbReference type="ARBA" id="ARBA00011245"/>
    </source>
</evidence>
<comment type="caution">
    <text evidence="15">Lacks conserved residue(s) required for the propagation of feature annotation.</text>
</comment>
<dbReference type="GO" id="GO:0140078">
    <property type="term" value="F:class I DNA-(apurinic or apyrimidinic site) endonuclease activity"/>
    <property type="evidence" value="ECO:0007669"/>
    <property type="project" value="UniProtKB-EC"/>
</dbReference>
<dbReference type="AlphaFoldDB" id="A0A4Z0GQ25"/>
<dbReference type="GO" id="GO:0008270">
    <property type="term" value="F:zinc ion binding"/>
    <property type="evidence" value="ECO:0007669"/>
    <property type="project" value="UniProtKB-UniRule"/>
</dbReference>
<evidence type="ECO:0000256" key="1">
    <source>
        <dbReference type="ARBA" id="ARBA00001668"/>
    </source>
</evidence>
<dbReference type="FunFam" id="3.20.190.10:FF:000001">
    <property type="entry name" value="Formamidopyrimidine-DNA glycosylase"/>
    <property type="match status" value="1"/>
</dbReference>
<comment type="similarity">
    <text evidence="2 15">Belongs to the FPG family.</text>
</comment>
<evidence type="ECO:0000256" key="15">
    <source>
        <dbReference type="HAMAP-Rule" id="MF_00103"/>
    </source>
</evidence>
<dbReference type="SUPFAM" id="SSF46946">
    <property type="entry name" value="S13-like H2TH domain"/>
    <property type="match status" value="1"/>
</dbReference>
<feature type="domain" description="FPG-type" evidence="16">
    <location>
        <begin position="240"/>
        <end position="274"/>
    </location>
</feature>
<keyword evidence="13 15" id="KW-0326">Glycosidase</keyword>
<dbReference type="InterPro" id="IPR020629">
    <property type="entry name" value="FPG_Glyclase"/>
</dbReference>
<dbReference type="NCBIfam" id="NF002211">
    <property type="entry name" value="PRK01103.1"/>
    <property type="match status" value="1"/>
</dbReference>
<evidence type="ECO:0000256" key="13">
    <source>
        <dbReference type="ARBA" id="ARBA00023295"/>
    </source>
</evidence>
<dbReference type="InterPro" id="IPR010979">
    <property type="entry name" value="Ribosomal_uS13-like_H2TH"/>
</dbReference>
<evidence type="ECO:0000256" key="9">
    <source>
        <dbReference type="ARBA" id="ARBA00023125"/>
    </source>
</evidence>
<comment type="subunit">
    <text evidence="3 15">Monomer.</text>
</comment>
<dbReference type="HAMAP" id="MF_00103">
    <property type="entry name" value="Fapy_DNA_glycosyl"/>
    <property type="match status" value="1"/>
</dbReference>
<comment type="catalytic activity">
    <reaction evidence="1 15">
        <text>Hydrolysis of DNA containing ring-opened 7-methylguanine residues, releasing 2,6-diamino-4-hydroxy-5-(N-methyl)formamidopyrimidine.</text>
        <dbReference type="EC" id="3.2.2.23"/>
    </reaction>
</comment>
<dbReference type="InterPro" id="IPR015887">
    <property type="entry name" value="DNA_glyclase_Znf_dom_DNA_BS"/>
</dbReference>
<evidence type="ECO:0000256" key="2">
    <source>
        <dbReference type="ARBA" id="ARBA00009409"/>
    </source>
</evidence>
<evidence type="ECO:0000256" key="8">
    <source>
        <dbReference type="ARBA" id="ARBA00022833"/>
    </source>
</evidence>
<feature type="active site" description="Proton donor" evidence="15">
    <location>
        <position position="3"/>
    </location>
</feature>
<evidence type="ECO:0000256" key="14">
    <source>
        <dbReference type="ARBA" id="ARBA00044632"/>
    </source>
</evidence>
<evidence type="ECO:0000256" key="6">
    <source>
        <dbReference type="ARBA" id="ARBA00022771"/>
    </source>
</evidence>
<dbReference type="OrthoDB" id="9800855at2"/>
<dbReference type="SUPFAM" id="SSF81624">
    <property type="entry name" value="N-terminal domain of MutM-like DNA repair proteins"/>
    <property type="match status" value="1"/>
</dbReference>
<keyword evidence="4 15" id="KW-0479">Metal-binding</keyword>
<evidence type="ECO:0000259" key="16">
    <source>
        <dbReference type="PROSITE" id="PS51066"/>
    </source>
</evidence>
<dbReference type="NCBIfam" id="TIGR00577">
    <property type="entry name" value="fpg"/>
    <property type="match status" value="1"/>
</dbReference>
<dbReference type="Pfam" id="PF06831">
    <property type="entry name" value="H2TH"/>
    <property type="match status" value="1"/>
</dbReference>
<dbReference type="PROSITE" id="PS51068">
    <property type="entry name" value="FPG_CAT"/>
    <property type="match status" value="1"/>
</dbReference>
<keyword evidence="10 15" id="KW-0234">DNA repair</keyword>
<comment type="function">
    <text evidence="15">Involved in base excision repair of DNA damaged by oxidation or by mutagenic agents. Acts as DNA glycosylase that recognizes and removes damaged bases. Has a preference for oxidized purines, such as 7,8-dihydro-8-oxoguanine (8-oxoG). Has AP (apurinic/apyrimidinic) lyase activity and introduces nicks in the DNA strand. Cleaves the DNA backbone by beta-delta elimination to generate a single-strand break at the site of the removed base with both 3'- and 5'-phosphates.</text>
</comment>
<keyword evidence="5 15" id="KW-0227">DNA damage</keyword>
<dbReference type="GO" id="GO:0003690">
    <property type="term" value="F:double-stranded DNA binding"/>
    <property type="evidence" value="ECO:0007669"/>
    <property type="project" value="UniProtKB-ARBA"/>
</dbReference>
<keyword evidence="19" id="KW-1185">Reference proteome</keyword>
<dbReference type="PANTHER" id="PTHR22993">
    <property type="entry name" value="FORMAMIDOPYRIMIDINE-DNA GLYCOSYLASE"/>
    <property type="match status" value="1"/>
</dbReference>
<dbReference type="PROSITE" id="PS51066">
    <property type="entry name" value="ZF_FPG_2"/>
    <property type="match status" value="1"/>
</dbReference>
<organism evidence="18 19">
    <name type="scientific">Sporolactobacillus shoreae</name>
    <dbReference type="NCBI Taxonomy" id="1465501"/>
    <lineage>
        <taxon>Bacteria</taxon>
        <taxon>Bacillati</taxon>
        <taxon>Bacillota</taxon>
        <taxon>Bacilli</taxon>
        <taxon>Bacillales</taxon>
        <taxon>Sporolactobacillaceae</taxon>
        <taxon>Sporolactobacillus</taxon>
    </lineage>
</organism>
<evidence type="ECO:0000256" key="11">
    <source>
        <dbReference type="ARBA" id="ARBA00023239"/>
    </source>
</evidence>
<protein>
    <recommendedName>
        <fullName evidence="15">Formamidopyrimidine-DNA glycosylase</fullName>
        <shortName evidence="15">Fapy-DNA glycosylase</shortName>
        <ecNumber evidence="15">3.2.2.23</ecNumber>
    </recommendedName>
    <alternativeName>
        <fullName evidence="15">DNA-(apurinic or apyrimidinic site) lyase MutM</fullName>
        <shortName evidence="15">AP lyase MutM</shortName>
        <ecNumber evidence="15">4.2.99.18</ecNumber>
    </alternativeName>
</protein>
<dbReference type="GO" id="GO:0034039">
    <property type="term" value="F:8-oxo-7,8-dihydroguanine DNA N-glycosylase activity"/>
    <property type="evidence" value="ECO:0007669"/>
    <property type="project" value="TreeGrafter"/>
</dbReference>
<dbReference type="EC" id="4.2.99.18" evidence="15"/>
<gene>
    <name evidence="15 18" type="primary">mutM</name>
    <name evidence="15" type="synonym">fpg</name>
    <name evidence="18" type="ORF">E4665_05710</name>
</gene>
<feature type="binding site" evidence="15">
    <location>
        <position position="112"/>
    </location>
    <ligand>
        <name>DNA</name>
        <dbReference type="ChEBI" id="CHEBI:16991"/>
    </ligand>
</feature>
<feature type="active site" description="Proton donor; for beta-elimination activity" evidence="15">
    <location>
        <position position="60"/>
    </location>
</feature>
<dbReference type="SMART" id="SM00898">
    <property type="entry name" value="Fapy_DNA_glyco"/>
    <property type="match status" value="1"/>
</dbReference>
<dbReference type="Proteomes" id="UP000298347">
    <property type="component" value="Unassembled WGS sequence"/>
</dbReference>
<dbReference type="InterPro" id="IPR012319">
    <property type="entry name" value="FPG_cat"/>
</dbReference>
<dbReference type="Pfam" id="PF01149">
    <property type="entry name" value="Fapy_DNA_glyco"/>
    <property type="match status" value="1"/>
</dbReference>
<comment type="caution">
    <text evidence="18">The sequence shown here is derived from an EMBL/GenBank/DDBJ whole genome shotgun (WGS) entry which is preliminary data.</text>
</comment>
<dbReference type="RefSeq" id="WP_135347831.1">
    <property type="nucleotide sequence ID" value="NZ_SRJD01000004.1"/>
</dbReference>
<dbReference type="InterPro" id="IPR010663">
    <property type="entry name" value="Znf_FPG/IleRS"/>
</dbReference>
<dbReference type="GO" id="GO:0006284">
    <property type="term" value="P:base-excision repair"/>
    <property type="evidence" value="ECO:0007669"/>
    <property type="project" value="InterPro"/>
</dbReference>
<sequence>MPELPEVETVRRTLSELVIGKKVKSVEIRWPNIIRRPSDVRQFADLLSGETIRQIGRRGKFLLLCFDDEVLVSHLRMEGRYRLDPEEVPVDPYTHVLFHFTDGTALRYRDVRKFGTMHLFRKGEEWNSLPLKRLGPEPFSPEFTVKALALACQSTKRAIKSLLLDQSAVVGLGNIYVDETLFRARIHPLTPADELTNYKITALRQAIIATLSEAVELGGSSVRTFVNSQGHMGLFQQKLQVYGREGLPCVRCGNPIEKIKVGGRGTHFCPNCQKRRKK</sequence>